<keyword evidence="7" id="KW-0472">Membrane</keyword>
<keyword evidence="5" id="KW-1278">Translocase</keyword>
<evidence type="ECO:0000256" key="2">
    <source>
        <dbReference type="ARBA" id="ARBA00022475"/>
    </source>
</evidence>
<dbReference type="PANTHER" id="PTHR42781:SF4">
    <property type="entry name" value="SPERMIDINE_PUTRESCINE IMPORT ATP-BINDING PROTEIN POTA"/>
    <property type="match status" value="1"/>
</dbReference>
<keyword evidence="2" id="KW-1003">Cell membrane</keyword>
<dbReference type="SUPFAM" id="SSF52540">
    <property type="entry name" value="P-loop containing nucleoside triphosphate hydrolases"/>
    <property type="match status" value="1"/>
</dbReference>
<dbReference type="PROSITE" id="PS00211">
    <property type="entry name" value="ABC_TRANSPORTER_1"/>
    <property type="match status" value="1"/>
</dbReference>
<dbReference type="InterPro" id="IPR017871">
    <property type="entry name" value="ABC_transporter-like_CS"/>
</dbReference>
<dbReference type="NCBIfam" id="TIGR00968">
    <property type="entry name" value="3a0106s01"/>
    <property type="match status" value="1"/>
</dbReference>
<dbReference type="OrthoDB" id="9802264at2"/>
<dbReference type="GO" id="GO:0005524">
    <property type="term" value="F:ATP binding"/>
    <property type="evidence" value="ECO:0007669"/>
    <property type="project" value="UniProtKB-KW"/>
</dbReference>
<evidence type="ECO:0000313" key="10">
    <source>
        <dbReference type="Proteomes" id="UP000237350"/>
    </source>
</evidence>
<dbReference type="GO" id="GO:0043190">
    <property type="term" value="C:ATP-binding cassette (ABC) transporter complex"/>
    <property type="evidence" value="ECO:0007669"/>
    <property type="project" value="InterPro"/>
</dbReference>
<keyword evidence="1" id="KW-0813">Transport</keyword>
<comment type="caution">
    <text evidence="9">The sequence shown here is derived from an EMBL/GenBank/DDBJ whole genome shotgun (WGS) entry which is preliminary data.</text>
</comment>
<dbReference type="FunFam" id="3.40.50.300:FF:000425">
    <property type="entry name" value="Probable ABC transporter, ATP-binding subunit"/>
    <property type="match status" value="1"/>
</dbReference>
<name>A0A2S4JU63_9SPIO</name>
<keyword evidence="4" id="KW-0067">ATP-binding</keyword>
<dbReference type="Pfam" id="PF12857">
    <property type="entry name" value="TOBE_3"/>
    <property type="match status" value="1"/>
</dbReference>
<dbReference type="Gene3D" id="2.40.50.100">
    <property type="match status" value="1"/>
</dbReference>
<dbReference type="PROSITE" id="PS50893">
    <property type="entry name" value="ABC_TRANSPORTER_2"/>
    <property type="match status" value="1"/>
</dbReference>
<organism evidence="9 10">
    <name type="scientific">Alkalispirochaeta sphaeroplastigenens</name>
    <dbReference type="NCBI Taxonomy" id="1187066"/>
    <lineage>
        <taxon>Bacteria</taxon>
        <taxon>Pseudomonadati</taxon>
        <taxon>Spirochaetota</taxon>
        <taxon>Spirochaetia</taxon>
        <taxon>Spirochaetales</taxon>
        <taxon>Spirochaetaceae</taxon>
        <taxon>Alkalispirochaeta</taxon>
    </lineage>
</organism>
<dbReference type="GO" id="GO:0015697">
    <property type="term" value="P:quaternary ammonium group transport"/>
    <property type="evidence" value="ECO:0007669"/>
    <property type="project" value="UniProtKB-ARBA"/>
</dbReference>
<dbReference type="InterPro" id="IPR050093">
    <property type="entry name" value="ABC_SmlMolc_Importer"/>
</dbReference>
<dbReference type="Proteomes" id="UP000237350">
    <property type="component" value="Unassembled WGS sequence"/>
</dbReference>
<reference evidence="10" key="1">
    <citation type="submission" date="2015-12" db="EMBL/GenBank/DDBJ databases">
        <authorList>
            <person name="Lodha T.D."/>
            <person name="Chintalapati S."/>
            <person name="Chintalapati V.R."/>
            <person name="Sravanthi T."/>
        </authorList>
    </citation>
    <scope>NUCLEOTIDE SEQUENCE [LARGE SCALE GENOMIC DNA]</scope>
    <source>
        <strain evidence="10">JC133</strain>
    </source>
</reference>
<dbReference type="InterPro" id="IPR005666">
    <property type="entry name" value="Sulph_transpt1"/>
</dbReference>
<dbReference type="InterPro" id="IPR024765">
    <property type="entry name" value="TOBE-like"/>
</dbReference>
<proteinExistence type="predicted"/>
<evidence type="ECO:0000256" key="1">
    <source>
        <dbReference type="ARBA" id="ARBA00022448"/>
    </source>
</evidence>
<dbReference type="SMART" id="SM00382">
    <property type="entry name" value="AAA"/>
    <property type="match status" value="1"/>
</dbReference>
<dbReference type="EMBL" id="LPWH01000055">
    <property type="protein sequence ID" value="POR03067.1"/>
    <property type="molecule type" value="Genomic_DNA"/>
</dbReference>
<dbReference type="AlphaFoldDB" id="A0A2S4JU63"/>
<protein>
    <submittedName>
        <fullName evidence="9">Sulfate ABC transporter</fullName>
    </submittedName>
</protein>
<sequence length="369" mass="41165">MSIEMRNLNKTFGTFPAVRDVSLKIETGQLVALLGPSGSGKSTLLRMIAGLEIPDESRQAGPEVLFDGNPVGHKPVRKRGVGFVFQHYSLFRHMTVFENVAFGLRVRPRRTRPDRAEIDRKVKTLLELIQLQSLAGRYPHQLSGGQRQRVALARALAVEPQVLLLDEPFGALDAQVRVDLRSWLRKLHDEINVTSVFVTHDQEEALEIADRVIIMNKGRIEQDGTPYEVFHAPETPFVMGFIGAVNTFRGCLNSSRGIFGPLTIERRDFPDGYPVAEAAEGGDIPAEMFVRPHEIELKDKREGALSIPVRIIRVQPAGALVRVEVRTEGGEVLTAEISHERFRKEVLSPGSLVFAELKKARVFTRTSPV</sequence>
<dbReference type="InterPro" id="IPR008995">
    <property type="entry name" value="Mo/tungstate-bd_C_term_dom"/>
</dbReference>
<evidence type="ECO:0000256" key="7">
    <source>
        <dbReference type="ARBA" id="ARBA00023136"/>
    </source>
</evidence>
<accession>A0A2S4JU63</accession>
<gene>
    <name evidence="9" type="ORF">AU468_05795</name>
</gene>
<evidence type="ECO:0000313" key="9">
    <source>
        <dbReference type="EMBL" id="POR03067.1"/>
    </source>
</evidence>
<evidence type="ECO:0000256" key="6">
    <source>
        <dbReference type="ARBA" id="ARBA00023032"/>
    </source>
</evidence>
<keyword evidence="6" id="KW-0764">Sulfate transport</keyword>
<evidence type="ECO:0000259" key="8">
    <source>
        <dbReference type="PROSITE" id="PS50893"/>
    </source>
</evidence>
<dbReference type="CDD" id="cd03296">
    <property type="entry name" value="ABC_CysA_sulfate_importer"/>
    <property type="match status" value="1"/>
</dbReference>
<feature type="domain" description="ABC transporter" evidence="8">
    <location>
        <begin position="3"/>
        <end position="242"/>
    </location>
</feature>
<dbReference type="PANTHER" id="PTHR42781">
    <property type="entry name" value="SPERMIDINE/PUTRESCINE IMPORT ATP-BINDING PROTEIN POTA"/>
    <property type="match status" value="1"/>
</dbReference>
<dbReference type="InterPro" id="IPR027417">
    <property type="entry name" value="P-loop_NTPase"/>
</dbReference>
<dbReference type="Pfam" id="PF00005">
    <property type="entry name" value="ABC_tran"/>
    <property type="match status" value="1"/>
</dbReference>
<keyword evidence="3" id="KW-0547">Nucleotide-binding</keyword>
<evidence type="ECO:0000256" key="5">
    <source>
        <dbReference type="ARBA" id="ARBA00022967"/>
    </source>
</evidence>
<dbReference type="InterPro" id="IPR003439">
    <property type="entry name" value="ABC_transporter-like_ATP-bd"/>
</dbReference>
<dbReference type="GO" id="GO:0015419">
    <property type="term" value="F:ABC-type sulfate transporter activity"/>
    <property type="evidence" value="ECO:0007669"/>
    <property type="project" value="InterPro"/>
</dbReference>
<dbReference type="Gene3D" id="3.40.50.300">
    <property type="entry name" value="P-loop containing nucleotide triphosphate hydrolases"/>
    <property type="match status" value="1"/>
</dbReference>
<dbReference type="InterPro" id="IPR003593">
    <property type="entry name" value="AAA+_ATPase"/>
</dbReference>
<dbReference type="GO" id="GO:0016887">
    <property type="term" value="F:ATP hydrolysis activity"/>
    <property type="evidence" value="ECO:0007669"/>
    <property type="project" value="InterPro"/>
</dbReference>
<dbReference type="SUPFAM" id="SSF50331">
    <property type="entry name" value="MOP-like"/>
    <property type="match status" value="1"/>
</dbReference>
<keyword evidence="10" id="KW-1185">Reference proteome</keyword>
<evidence type="ECO:0000256" key="4">
    <source>
        <dbReference type="ARBA" id="ARBA00022840"/>
    </source>
</evidence>
<evidence type="ECO:0000256" key="3">
    <source>
        <dbReference type="ARBA" id="ARBA00022741"/>
    </source>
</evidence>
<dbReference type="RefSeq" id="WP_103679908.1">
    <property type="nucleotide sequence ID" value="NZ_LPWH01000055.1"/>
</dbReference>